<evidence type="ECO:0000259" key="1">
    <source>
        <dbReference type="Pfam" id="PF12697"/>
    </source>
</evidence>
<dbReference type="Gene3D" id="3.40.50.1820">
    <property type="entry name" value="alpha/beta hydrolase"/>
    <property type="match status" value="1"/>
</dbReference>
<dbReference type="AlphaFoldDB" id="A0AAD5ZLA0"/>
<evidence type="ECO:0000313" key="3">
    <source>
        <dbReference type="Proteomes" id="UP001210211"/>
    </source>
</evidence>
<proteinExistence type="predicted"/>
<dbReference type="InterPro" id="IPR000073">
    <property type="entry name" value="AB_hydrolase_1"/>
</dbReference>
<comment type="caution">
    <text evidence="2">The sequence shown here is derived from an EMBL/GenBank/DDBJ whole genome shotgun (WGS) entry which is preliminary data.</text>
</comment>
<dbReference type="Proteomes" id="UP001210211">
    <property type="component" value="Unassembled WGS sequence"/>
</dbReference>
<accession>A0AAD5ZLA0</accession>
<dbReference type="PANTHER" id="PTHR10992">
    <property type="entry name" value="METHYLESTERASE FAMILY MEMBER"/>
    <property type="match status" value="1"/>
</dbReference>
<reference evidence="2 3" key="1">
    <citation type="journal article" date="2022" name="Cell">
        <title>Repeat-based holocentromeres influence genome architecture and karyotype evolution.</title>
        <authorList>
            <person name="Hofstatter P.G."/>
            <person name="Thangavel G."/>
            <person name="Lux T."/>
            <person name="Neumann P."/>
            <person name="Vondrak T."/>
            <person name="Novak P."/>
            <person name="Zhang M."/>
            <person name="Costa L."/>
            <person name="Castellani M."/>
            <person name="Scott A."/>
            <person name="Toegelov H."/>
            <person name="Fuchs J."/>
            <person name="Mata-Sucre Y."/>
            <person name="Dias Y."/>
            <person name="Vanzela A.L.L."/>
            <person name="Huettel B."/>
            <person name="Almeida C.C.S."/>
            <person name="Simkova H."/>
            <person name="Souza G."/>
            <person name="Pedrosa-Harand A."/>
            <person name="Macas J."/>
            <person name="Mayer K.F.X."/>
            <person name="Houben A."/>
            <person name="Marques A."/>
        </authorList>
    </citation>
    <scope>NUCLEOTIDE SEQUENCE [LARGE SCALE GENOMIC DNA]</scope>
    <source>
        <strain evidence="2">RhyTen1mFocal</strain>
    </source>
</reference>
<dbReference type="GO" id="GO:0009696">
    <property type="term" value="P:salicylic acid metabolic process"/>
    <property type="evidence" value="ECO:0007669"/>
    <property type="project" value="TreeGrafter"/>
</dbReference>
<sequence>MGPTMHQLIRFDWQNEHESTKSKHFVLIHGLCHGAWSWYKLSTLIQQAGHRVTAIDLAASGIHPSCLDDIRSFTDYAEPLLQTMVSIPPGEKVILVGHSFGGLSVSLAMERFPEKISVAVFAAAVMPCVEDPKFFISKVYISNGLPRETFMDSKIKEKQDNPNQLPSLEFGTEFMSKRLYQNCPVEDLELAKLLVRPGTDFSDDLIYEKMITKEKYGSVLRVYIVCQDDQLAPEQFQKWMVEKSPGTELVEIAGADHMVMLSKPTEMFGVLQEVAKKYN</sequence>
<feature type="domain" description="AB hydrolase-1" evidence="1">
    <location>
        <begin position="25"/>
        <end position="267"/>
    </location>
</feature>
<protein>
    <recommendedName>
        <fullName evidence="1">AB hydrolase-1 domain-containing protein</fullName>
    </recommendedName>
</protein>
<dbReference type="SUPFAM" id="SSF53474">
    <property type="entry name" value="alpha/beta-Hydrolases"/>
    <property type="match status" value="1"/>
</dbReference>
<dbReference type="EMBL" id="JAMRDG010000001">
    <property type="protein sequence ID" value="KAJ3699915.1"/>
    <property type="molecule type" value="Genomic_DNA"/>
</dbReference>
<dbReference type="InterPro" id="IPR045889">
    <property type="entry name" value="MES/HNL"/>
</dbReference>
<dbReference type="GO" id="GO:0009694">
    <property type="term" value="P:jasmonic acid metabolic process"/>
    <property type="evidence" value="ECO:0007669"/>
    <property type="project" value="TreeGrafter"/>
</dbReference>
<dbReference type="PANTHER" id="PTHR10992:SF943">
    <property type="entry name" value="METHYLESTERASE 10"/>
    <property type="match status" value="1"/>
</dbReference>
<dbReference type="InterPro" id="IPR029058">
    <property type="entry name" value="AB_hydrolase_fold"/>
</dbReference>
<dbReference type="GO" id="GO:0080031">
    <property type="term" value="F:methyl salicylate esterase activity"/>
    <property type="evidence" value="ECO:0007669"/>
    <property type="project" value="TreeGrafter"/>
</dbReference>
<dbReference type="GO" id="GO:0080032">
    <property type="term" value="F:methyl jasmonate esterase activity"/>
    <property type="evidence" value="ECO:0007669"/>
    <property type="project" value="TreeGrafter"/>
</dbReference>
<keyword evidence="3" id="KW-1185">Reference proteome</keyword>
<gene>
    <name evidence="2" type="ORF">LUZ61_003620</name>
</gene>
<evidence type="ECO:0000313" key="2">
    <source>
        <dbReference type="EMBL" id="KAJ3699915.1"/>
    </source>
</evidence>
<dbReference type="Pfam" id="PF12697">
    <property type="entry name" value="Abhydrolase_6"/>
    <property type="match status" value="1"/>
</dbReference>
<organism evidence="2 3">
    <name type="scientific">Rhynchospora tenuis</name>
    <dbReference type="NCBI Taxonomy" id="198213"/>
    <lineage>
        <taxon>Eukaryota</taxon>
        <taxon>Viridiplantae</taxon>
        <taxon>Streptophyta</taxon>
        <taxon>Embryophyta</taxon>
        <taxon>Tracheophyta</taxon>
        <taxon>Spermatophyta</taxon>
        <taxon>Magnoliopsida</taxon>
        <taxon>Liliopsida</taxon>
        <taxon>Poales</taxon>
        <taxon>Cyperaceae</taxon>
        <taxon>Cyperoideae</taxon>
        <taxon>Rhynchosporeae</taxon>
        <taxon>Rhynchospora</taxon>
    </lineage>
</organism>
<dbReference type="GO" id="GO:0080030">
    <property type="term" value="F:methyl indole-3-acetate esterase activity"/>
    <property type="evidence" value="ECO:0007669"/>
    <property type="project" value="TreeGrafter"/>
</dbReference>
<dbReference type="FunFam" id="3.40.50.1820:FF:000051">
    <property type="entry name" value="(S)-hydroxynitrile lyase"/>
    <property type="match status" value="1"/>
</dbReference>
<name>A0AAD5ZLA0_9POAL</name>